<dbReference type="OrthoDB" id="2448307at2759"/>
<dbReference type="Proteomes" id="UP000320333">
    <property type="component" value="Unassembled WGS sequence"/>
</dbReference>
<feature type="transmembrane region" description="Helical" evidence="2">
    <location>
        <begin position="344"/>
        <end position="369"/>
    </location>
</feature>
<keyword evidence="4" id="KW-1185">Reference proteome</keyword>
<dbReference type="EMBL" id="QEAP01000934">
    <property type="protein sequence ID" value="TPX53722.1"/>
    <property type="molecule type" value="Genomic_DNA"/>
</dbReference>
<evidence type="ECO:0000313" key="4">
    <source>
        <dbReference type="Proteomes" id="UP000320333"/>
    </source>
</evidence>
<name>A0A507DPV9_9FUNG</name>
<comment type="caution">
    <text evidence="3">The sequence shown here is derived from an EMBL/GenBank/DDBJ whole genome shotgun (WGS) entry which is preliminary data.</text>
</comment>
<evidence type="ECO:0000256" key="2">
    <source>
        <dbReference type="SAM" id="Phobius"/>
    </source>
</evidence>
<evidence type="ECO:0008006" key="5">
    <source>
        <dbReference type="Google" id="ProtNLM"/>
    </source>
</evidence>
<feature type="transmembrane region" description="Helical" evidence="2">
    <location>
        <begin position="201"/>
        <end position="225"/>
    </location>
</feature>
<dbReference type="InterPro" id="IPR040410">
    <property type="entry name" value="UPF0658_Golgi"/>
</dbReference>
<dbReference type="GO" id="GO:0005794">
    <property type="term" value="C:Golgi apparatus"/>
    <property type="evidence" value="ECO:0007669"/>
    <property type="project" value="TreeGrafter"/>
</dbReference>
<keyword evidence="2" id="KW-0812">Transmembrane</keyword>
<gene>
    <name evidence="3" type="ORF">CcCBS67573_g09661</name>
</gene>
<feature type="region of interest" description="Disordered" evidence="1">
    <location>
        <begin position="405"/>
        <end position="431"/>
    </location>
</feature>
<feature type="transmembrane region" description="Helical" evidence="2">
    <location>
        <begin position="307"/>
        <end position="324"/>
    </location>
</feature>
<dbReference type="PANTHER" id="PTHR34391:SF1">
    <property type="entry name" value="UPF0658 GOLGI APPARATUS MEMBRANE PROTEIN C1952.10C-RELATED"/>
    <property type="match status" value="1"/>
</dbReference>
<dbReference type="AlphaFoldDB" id="A0A507DPV9"/>
<keyword evidence="2" id="KW-0472">Membrane</keyword>
<evidence type="ECO:0000256" key="1">
    <source>
        <dbReference type="SAM" id="MobiDB-lite"/>
    </source>
</evidence>
<dbReference type="PANTHER" id="PTHR34391">
    <property type="entry name" value="UPF0658 GOLGI APPARATUS MEMBRANE PROTEIN C1952.10C-RELATED"/>
    <property type="match status" value="1"/>
</dbReference>
<protein>
    <recommendedName>
        <fullName evidence="5">TRP C-terminal domain-containing protein</fullName>
    </recommendedName>
</protein>
<organism evidence="3 4">
    <name type="scientific">Chytriomyces confervae</name>
    <dbReference type="NCBI Taxonomy" id="246404"/>
    <lineage>
        <taxon>Eukaryota</taxon>
        <taxon>Fungi</taxon>
        <taxon>Fungi incertae sedis</taxon>
        <taxon>Chytridiomycota</taxon>
        <taxon>Chytridiomycota incertae sedis</taxon>
        <taxon>Chytridiomycetes</taxon>
        <taxon>Chytridiales</taxon>
        <taxon>Chytriomycetaceae</taxon>
        <taxon>Chytriomyces</taxon>
    </lineage>
</organism>
<evidence type="ECO:0000313" key="3">
    <source>
        <dbReference type="EMBL" id="TPX53722.1"/>
    </source>
</evidence>
<feature type="transmembrane region" description="Helical" evidence="2">
    <location>
        <begin position="281"/>
        <end position="301"/>
    </location>
</feature>
<proteinExistence type="predicted"/>
<feature type="compositionally biased region" description="Gly residues" evidence="1">
    <location>
        <begin position="408"/>
        <end position="417"/>
    </location>
</feature>
<sequence>MENSNLKMDLDSGTTLRRIDDTATFRRDTGPTTLQQTSMPERAEQSGLGATVMGLDWWAKAALIWSVLQLLVLLVAQGLVLKSHYEELSALTAINASHPDYLYLDQSANSVLPNAQALSIYEIIFLFGQFFQTYLAFDAIITSSKIQLVASAAFNVGLFGDSVAQYIQADNLISVTSVGMFHFQNLQLFGFAIHRTSPFEIAVIVLSAVFLIGWTFFVFKLYNIFGWSVFKELGADVEVRKRLTVYHIYMMLLKIDVFFFVSFVVQYVLLAFPEDGIPKTVTAIFSPIGVAALLFIAYYAVTRESNVLMTFLLIGLSGGIGYLVDRVIDIWTVSDITRYKSCKISLTMFTTVTILVSLATFGVAVLNFLNFGKGLMSALKNKKGGSTIDRSVELNSIANSGSRSNGYGSSGYAGQGSGEYKTAVGSSRFGQ</sequence>
<accession>A0A507DPV9</accession>
<reference evidence="3 4" key="1">
    <citation type="journal article" date="2019" name="Sci. Rep.">
        <title>Comparative genomics of chytrid fungi reveal insights into the obligate biotrophic and pathogenic lifestyle of Synchytrium endobioticum.</title>
        <authorList>
            <person name="van de Vossenberg B.T.L.H."/>
            <person name="Warris S."/>
            <person name="Nguyen H.D.T."/>
            <person name="van Gent-Pelzer M.P.E."/>
            <person name="Joly D.L."/>
            <person name="van de Geest H.C."/>
            <person name="Bonants P.J.M."/>
            <person name="Smith D.S."/>
            <person name="Levesque C.A."/>
            <person name="van der Lee T.A.J."/>
        </authorList>
    </citation>
    <scope>NUCLEOTIDE SEQUENCE [LARGE SCALE GENOMIC DNA]</scope>
    <source>
        <strain evidence="3 4">CBS 675.73</strain>
    </source>
</reference>
<keyword evidence="2" id="KW-1133">Transmembrane helix</keyword>
<feature type="transmembrane region" description="Helical" evidence="2">
    <location>
        <begin position="245"/>
        <end position="269"/>
    </location>
</feature>